<dbReference type="GO" id="GO:0003677">
    <property type="term" value="F:DNA binding"/>
    <property type="evidence" value="ECO:0007669"/>
    <property type="project" value="UniProtKB-KW"/>
</dbReference>
<comment type="caution">
    <text evidence="3">The sequence shown here is derived from an EMBL/GenBank/DDBJ whole genome shotgun (WGS) entry which is preliminary data.</text>
</comment>
<evidence type="ECO:0000259" key="2">
    <source>
        <dbReference type="Pfam" id="PF02311"/>
    </source>
</evidence>
<sequence length="137" mass="15966">MPHIELRKVTNGRKVCYNLHSHTHRYLGAITEGTSTFIYRDDSYHVTEGDLVLMNPDWPHACNPIENQPWAYLMLYVDTAWLTQLRYDEGLLPQLRWQDISNAVVTNKHLYHGYCTMAATLLNDKHELLGKQVQVIE</sequence>
<accession>A0AAW4IND1</accession>
<keyword evidence="4" id="KW-1185">Reference proteome</keyword>
<dbReference type="InterPro" id="IPR014710">
    <property type="entry name" value="RmlC-like_jellyroll"/>
</dbReference>
<feature type="domain" description="AraC-type arabinose-binding/dimerisation" evidence="2">
    <location>
        <begin position="17"/>
        <end position="93"/>
    </location>
</feature>
<dbReference type="Gene3D" id="2.60.120.10">
    <property type="entry name" value="Jelly Rolls"/>
    <property type="match status" value="1"/>
</dbReference>
<evidence type="ECO:0000313" key="4">
    <source>
        <dbReference type="Proteomes" id="UP000664161"/>
    </source>
</evidence>
<dbReference type="InterPro" id="IPR003313">
    <property type="entry name" value="AraC-bd"/>
</dbReference>
<organism evidence="3 4">
    <name type="scientific">Psychrobacter halodurans</name>
    <dbReference type="NCBI Taxonomy" id="2818439"/>
    <lineage>
        <taxon>Bacteria</taxon>
        <taxon>Pseudomonadati</taxon>
        <taxon>Pseudomonadota</taxon>
        <taxon>Gammaproteobacteria</taxon>
        <taxon>Moraxellales</taxon>
        <taxon>Moraxellaceae</taxon>
        <taxon>Psychrobacter</taxon>
    </lineage>
</organism>
<dbReference type="Proteomes" id="UP000664161">
    <property type="component" value="Unassembled WGS sequence"/>
</dbReference>
<dbReference type="Pfam" id="PF02311">
    <property type="entry name" value="AraC_binding"/>
    <property type="match status" value="1"/>
</dbReference>
<protein>
    <submittedName>
        <fullName evidence="3">AraC family ligand binding domain-containing protein</fullName>
    </submittedName>
</protein>
<dbReference type="EMBL" id="JAGBKN010000010">
    <property type="protein sequence ID" value="MBO1516949.1"/>
    <property type="molecule type" value="Genomic_DNA"/>
</dbReference>
<name>A0AAW4IND1_9GAMM</name>
<dbReference type="AlphaFoldDB" id="A0AAW4IND1"/>
<proteinExistence type="predicted"/>
<dbReference type="SUPFAM" id="SSF51215">
    <property type="entry name" value="Regulatory protein AraC"/>
    <property type="match status" value="1"/>
</dbReference>
<dbReference type="InterPro" id="IPR037923">
    <property type="entry name" value="HTH-like"/>
</dbReference>
<keyword evidence="1" id="KW-0238">DNA-binding</keyword>
<evidence type="ECO:0000313" key="3">
    <source>
        <dbReference type="EMBL" id="MBO1516949.1"/>
    </source>
</evidence>
<evidence type="ECO:0000256" key="1">
    <source>
        <dbReference type="ARBA" id="ARBA00023125"/>
    </source>
</evidence>
<dbReference type="RefSeq" id="WP_207969554.1">
    <property type="nucleotide sequence ID" value="NZ_JAGBKN010000010.1"/>
</dbReference>
<dbReference type="GO" id="GO:0006355">
    <property type="term" value="P:regulation of DNA-templated transcription"/>
    <property type="evidence" value="ECO:0007669"/>
    <property type="project" value="InterPro"/>
</dbReference>
<gene>
    <name evidence="3" type="ORF">J3491_06335</name>
</gene>
<reference evidence="3 4" key="1">
    <citation type="submission" date="2021-03" db="EMBL/GenBank/DDBJ databases">
        <authorList>
            <person name="Shang D.-D."/>
            <person name="Du Z.-J."/>
            <person name="Chen G.-J."/>
        </authorList>
    </citation>
    <scope>NUCLEOTIDE SEQUENCE [LARGE SCALE GENOMIC DNA]</scope>
    <source>
        <strain evidence="3 4">F2608</strain>
    </source>
</reference>